<dbReference type="AlphaFoldDB" id="A0AAF0F880"/>
<gene>
    <name evidence="15" type="ORF">MPSI1_000161</name>
</gene>
<evidence type="ECO:0000256" key="5">
    <source>
        <dbReference type="ARBA" id="ARBA00022692"/>
    </source>
</evidence>
<feature type="compositionally biased region" description="Polar residues" evidence="13">
    <location>
        <begin position="422"/>
        <end position="435"/>
    </location>
</feature>
<keyword evidence="4" id="KW-0813">Transport</keyword>
<evidence type="ECO:0000313" key="16">
    <source>
        <dbReference type="Proteomes" id="UP001214628"/>
    </source>
</evidence>
<dbReference type="GO" id="GO:0051028">
    <property type="term" value="P:mRNA transport"/>
    <property type="evidence" value="ECO:0007669"/>
    <property type="project" value="UniProtKB-KW"/>
</dbReference>
<evidence type="ECO:0000256" key="6">
    <source>
        <dbReference type="ARBA" id="ARBA00022816"/>
    </source>
</evidence>
<dbReference type="GO" id="GO:0030674">
    <property type="term" value="F:protein-macromolecule adaptor activity"/>
    <property type="evidence" value="ECO:0007669"/>
    <property type="project" value="TreeGrafter"/>
</dbReference>
<comment type="similarity">
    <text evidence="3">Belongs to the NDC1 family.</text>
</comment>
<dbReference type="GO" id="GO:0070631">
    <property type="term" value="P:spindle pole body localization"/>
    <property type="evidence" value="ECO:0007669"/>
    <property type="project" value="TreeGrafter"/>
</dbReference>
<dbReference type="GO" id="GO:0006999">
    <property type="term" value="P:nuclear pore organization"/>
    <property type="evidence" value="ECO:0007669"/>
    <property type="project" value="TreeGrafter"/>
</dbReference>
<keyword evidence="12" id="KW-0539">Nucleus</keyword>
<feature type="transmembrane region" description="Helical" evidence="14">
    <location>
        <begin position="261"/>
        <end position="283"/>
    </location>
</feature>
<evidence type="ECO:0000256" key="7">
    <source>
        <dbReference type="ARBA" id="ARBA00022927"/>
    </source>
</evidence>
<comment type="subcellular location">
    <subcellularLocation>
        <location evidence="1">Nucleus membrane</location>
        <topology evidence="1">Multi-pass membrane protein</topology>
    </subcellularLocation>
    <subcellularLocation>
        <location evidence="2">Nucleus</location>
        <location evidence="2">Nuclear pore complex</location>
    </subcellularLocation>
</comment>
<dbReference type="GO" id="GO:0070762">
    <property type="term" value="C:nuclear pore transmembrane ring"/>
    <property type="evidence" value="ECO:0007669"/>
    <property type="project" value="TreeGrafter"/>
</dbReference>
<keyword evidence="7" id="KW-0653">Protein transport</keyword>
<dbReference type="PANTHER" id="PTHR13269">
    <property type="entry name" value="NUCLEOPORIN NDC1"/>
    <property type="match status" value="1"/>
</dbReference>
<evidence type="ECO:0000256" key="3">
    <source>
        <dbReference type="ARBA" id="ARBA00005760"/>
    </source>
</evidence>
<keyword evidence="5 14" id="KW-0812">Transmembrane</keyword>
<keyword evidence="9" id="KW-0811">Translocation</keyword>
<evidence type="ECO:0000256" key="1">
    <source>
        <dbReference type="ARBA" id="ARBA00004232"/>
    </source>
</evidence>
<evidence type="ECO:0000256" key="10">
    <source>
        <dbReference type="ARBA" id="ARBA00023132"/>
    </source>
</evidence>
<protein>
    <recommendedName>
        <fullName evidence="17">Nucleoporin protein Ndc1-Nup</fullName>
    </recommendedName>
</protein>
<evidence type="ECO:0000256" key="12">
    <source>
        <dbReference type="ARBA" id="ARBA00023242"/>
    </source>
</evidence>
<dbReference type="PANTHER" id="PTHR13269:SF6">
    <property type="entry name" value="NUCLEOPORIN NDC1"/>
    <property type="match status" value="1"/>
</dbReference>
<dbReference type="EMBL" id="CP118375">
    <property type="protein sequence ID" value="WFD41531.1"/>
    <property type="molecule type" value="Genomic_DNA"/>
</dbReference>
<evidence type="ECO:0000313" key="15">
    <source>
        <dbReference type="EMBL" id="WFD41531.1"/>
    </source>
</evidence>
<dbReference type="GO" id="GO:0031965">
    <property type="term" value="C:nuclear membrane"/>
    <property type="evidence" value="ECO:0007669"/>
    <property type="project" value="UniProtKB-SubCell"/>
</dbReference>
<keyword evidence="11 14" id="KW-0472">Membrane</keyword>
<keyword evidence="16" id="KW-1185">Reference proteome</keyword>
<dbReference type="Proteomes" id="UP001214628">
    <property type="component" value="Chromosome 1"/>
</dbReference>
<proteinExistence type="inferred from homology"/>
<keyword evidence="10" id="KW-0906">Nuclear pore complex</keyword>
<sequence length="634" mass="70871">MAPAGESYRNVVKQAMRPRQERILFLTVIATHIILSCSMMSLRAFFHLWTLIGSLIVVGLVLLPQLLERRHRLIHSPEPYKALQSFTRLGHYAELGRMPYVWFQMAQTGGAAAGFIVLYAGLRTHMTKWNTELAPSIYIASHKAYYVNETLLIAVYIGAWTGALFAWSELVSTPTACWNVPAFDPETVISPESLRNRTMKNLLSRIERVWWIVPSSFLPLTTYVLLRNLFWSAIIRVVGVDTAVRPYLVPSFRVGFRPMHIGIVVLVPVLMIVTLFTVTNTLFDVYWTHPLRILATSQAKDPNMTLIAGLHDPHPFFSAHAYCELARIAMYDKTRRKMLFDDVQRQHGRPIAWNAIAKVCEQKISQLLVNQEGTKVTNESSRMSTVDSKTNTEGSLQAIAPQSTAHKANVTNVWTALAQPASISSSGDANPKSVTSGASVPAPAPGSGPSLYRLLRIAQYVAGALLRRVYAMIPNDAKHALVPQTIQCAFTACVPEIVLDTELLATRATVCWAALALEHFVDASLTEDKYGSVQRDISKIIQTLLRAHQRLQHTKQHVERAATEADHALIREARVIRGALQQVDADASTFSTSYAPYFHQFQTSWLRRYAMLDTALSHSAQQIVHTFAPYGIEM</sequence>
<evidence type="ECO:0000256" key="2">
    <source>
        <dbReference type="ARBA" id="ARBA00004567"/>
    </source>
</evidence>
<feature type="transmembrane region" description="Helical" evidence="14">
    <location>
        <begin position="48"/>
        <end position="67"/>
    </location>
</feature>
<evidence type="ECO:0000256" key="8">
    <source>
        <dbReference type="ARBA" id="ARBA00022989"/>
    </source>
</evidence>
<feature type="compositionally biased region" description="Low complexity" evidence="13">
    <location>
        <begin position="436"/>
        <end position="445"/>
    </location>
</feature>
<evidence type="ECO:0000256" key="9">
    <source>
        <dbReference type="ARBA" id="ARBA00023010"/>
    </source>
</evidence>
<feature type="transmembrane region" description="Helical" evidence="14">
    <location>
        <begin position="100"/>
        <end position="122"/>
    </location>
</feature>
<dbReference type="Pfam" id="PF09531">
    <property type="entry name" value="Ndc1_Nup"/>
    <property type="match status" value="1"/>
</dbReference>
<keyword evidence="6" id="KW-0509">mRNA transport</keyword>
<name>A0AAF0F880_9BASI</name>
<dbReference type="InterPro" id="IPR019049">
    <property type="entry name" value="Nucleoporin_prot_Ndc1/Nup"/>
</dbReference>
<evidence type="ECO:0008006" key="17">
    <source>
        <dbReference type="Google" id="ProtNLM"/>
    </source>
</evidence>
<dbReference type="GO" id="GO:0005816">
    <property type="term" value="C:spindle pole body"/>
    <property type="evidence" value="ECO:0007669"/>
    <property type="project" value="TreeGrafter"/>
</dbReference>
<feature type="region of interest" description="Disordered" evidence="13">
    <location>
        <begin position="422"/>
        <end position="445"/>
    </location>
</feature>
<evidence type="ECO:0000256" key="13">
    <source>
        <dbReference type="SAM" id="MobiDB-lite"/>
    </source>
</evidence>
<organism evidence="15 16">
    <name type="scientific">Malassezia psittaci</name>
    <dbReference type="NCBI Taxonomy" id="1821823"/>
    <lineage>
        <taxon>Eukaryota</taxon>
        <taxon>Fungi</taxon>
        <taxon>Dikarya</taxon>
        <taxon>Basidiomycota</taxon>
        <taxon>Ustilaginomycotina</taxon>
        <taxon>Malasseziomycetes</taxon>
        <taxon>Malasseziales</taxon>
        <taxon>Malasseziaceae</taxon>
        <taxon>Malassezia</taxon>
    </lineage>
</organism>
<keyword evidence="8 14" id="KW-1133">Transmembrane helix</keyword>
<feature type="transmembrane region" description="Helical" evidence="14">
    <location>
        <begin position="209"/>
        <end position="226"/>
    </location>
</feature>
<dbReference type="GO" id="GO:0015031">
    <property type="term" value="P:protein transport"/>
    <property type="evidence" value="ECO:0007669"/>
    <property type="project" value="UniProtKB-KW"/>
</dbReference>
<evidence type="ECO:0000256" key="11">
    <source>
        <dbReference type="ARBA" id="ARBA00023136"/>
    </source>
</evidence>
<reference evidence="15" key="1">
    <citation type="submission" date="2023-02" db="EMBL/GenBank/DDBJ databases">
        <title>Mating type loci evolution in Malassezia.</title>
        <authorList>
            <person name="Coelho M.A."/>
        </authorList>
    </citation>
    <scope>NUCLEOTIDE SEQUENCE</scope>
    <source>
        <strain evidence="15">CBS 14136</strain>
    </source>
</reference>
<evidence type="ECO:0000256" key="4">
    <source>
        <dbReference type="ARBA" id="ARBA00022448"/>
    </source>
</evidence>
<evidence type="ECO:0000256" key="14">
    <source>
        <dbReference type="SAM" id="Phobius"/>
    </source>
</evidence>
<accession>A0AAF0F880</accession>